<sequence length="90" mass="10025">MECSYLTVDFFRKLSTDLRMLSVLLGCGRCGSDPKETFRERESVSVLSSVRGLYSCRNGDPAKLERFGMRGLGAVAKSNNMEGYLGLKDF</sequence>
<evidence type="ECO:0000313" key="2">
    <source>
        <dbReference type="Proteomes" id="UP000266723"/>
    </source>
</evidence>
<name>A0ABQ7DXY1_BRACR</name>
<reference evidence="1 2" key="1">
    <citation type="journal article" date="2020" name="BMC Genomics">
        <title>Intraspecific diversification of the crop wild relative Brassica cretica Lam. using demographic model selection.</title>
        <authorList>
            <person name="Kioukis A."/>
            <person name="Michalopoulou V.A."/>
            <person name="Briers L."/>
            <person name="Pirintsos S."/>
            <person name="Studholme D.J."/>
            <person name="Pavlidis P."/>
            <person name="Sarris P.F."/>
        </authorList>
    </citation>
    <scope>NUCLEOTIDE SEQUENCE [LARGE SCALE GENOMIC DNA]</scope>
    <source>
        <strain evidence="2">cv. PFS-1207/04</strain>
    </source>
</reference>
<evidence type="ECO:0000313" key="1">
    <source>
        <dbReference type="EMBL" id="KAF3582417.1"/>
    </source>
</evidence>
<dbReference type="EMBL" id="QGKV02000649">
    <property type="protein sequence ID" value="KAF3582417.1"/>
    <property type="molecule type" value="Genomic_DNA"/>
</dbReference>
<gene>
    <name evidence="1" type="ORF">DY000_02028914</name>
</gene>
<proteinExistence type="predicted"/>
<comment type="caution">
    <text evidence="1">The sequence shown here is derived from an EMBL/GenBank/DDBJ whole genome shotgun (WGS) entry which is preliminary data.</text>
</comment>
<protein>
    <submittedName>
        <fullName evidence="1">Uncharacterized protein</fullName>
    </submittedName>
</protein>
<accession>A0ABQ7DXY1</accession>
<keyword evidence="2" id="KW-1185">Reference proteome</keyword>
<dbReference type="Proteomes" id="UP000266723">
    <property type="component" value="Unassembled WGS sequence"/>
</dbReference>
<organism evidence="1 2">
    <name type="scientific">Brassica cretica</name>
    <name type="common">Mustard</name>
    <dbReference type="NCBI Taxonomy" id="69181"/>
    <lineage>
        <taxon>Eukaryota</taxon>
        <taxon>Viridiplantae</taxon>
        <taxon>Streptophyta</taxon>
        <taxon>Embryophyta</taxon>
        <taxon>Tracheophyta</taxon>
        <taxon>Spermatophyta</taxon>
        <taxon>Magnoliopsida</taxon>
        <taxon>eudicotyledons</taxon>
        <taxon>Gunneridae</taxon>
        <taxon>Pentapetalae</taxon>
        <taxon>rosids</taxon>
        <taxon>malvids</taxon>
        <taxon>Brassicales</taxon>
        <taxon>Brassicaceae</taxon>
        <taxon>Brassiceae</taxon>
        <taxon>Brassica</taxon>
    </lineage>
</organism>